<feature type="signal peptide" evidence="5">
    <location>
        <begin position="1"/>
        <end position="20"/>
    </location>
</feature>
<proteinExistence type="inferred from homology"/>
<dbReference type="InterPro" id="IPR012132">
    <property type="entry name" value="GMC_OxRdtase"/>
</dbReference>
<dbReference type="Pfam" id="PF00732">
    <property type="entry name" value="GMC_oxred_N"/>
    <property type="match status" value="1"/>
</dbReference>
<comment type="cofactor">
    <cofactor evidence="3">
        <name>FAD</name>
        <dbReference type="ChEBI" id="CHEBI:57692"/>
    </cofactor>
</comment>
<evidence type="ECO:0000256" key="2">
    <source>
        <dbReference type="PIRSR" id="PIRSR000137-1"/>
    </source>
</evidence>
<comment type="caution">
    <text evidence="8">The sequence shown here is derived from an EMBL/GenBank/DDBJ whole genome shotgun (WGS) entry which is preliminary data.</text>
</comment>
<feature type="domain" description="Glucose-methanol-choline oxidoreductase N-terminal" evidence="6">
    <location>
        <begin position="110"/>
        <end position="133"/>
    </location>
</feature>
<dbReference type="AlphaFoldDB" id="A0AAN7BXL3"/>
<sequence length="607" mass="65161">MTLDIVKSIYFVLSVSSTVAAHATGPPPSETYDFIIVGGGTAGNALATRLSQGLPKDKILVIEAGPAAQNDDNINIPGFKGRNMGGKYDWSFPTIPQPGFNGRAYNVPRGKVLGGSSAINYITFDRAAAAEYDMWAEVGNPGWNWKTMETAMEKAENYLGGPRGSGTKGPIQVLHNRNSPRIMDAFAPTASNLGIPRNDDSIQGNPIGVSYQPTNINPTSYNRSYSATAYLPLAKSNLKVLTDTLVVKVNLQKKGNLQQAMGVTLSDGTIIKARKEVILSAGAIQSPQLLELSGIGQASILKAAKIKQVIDLPGVGETYNEHLLVRMSFQLKDGYDTADKLAFNATFAAEQWARRLNNQSSFYDDAVAGYIFANWNQVLGDSGAASLVSLARSIVASKPSSPGLKMKLKQLSNPHIPQAEYIFVSNHGGATKTYPPPGHPLHGKPFVSIYGGLMHPLSEGSVHINTSSPLSKPIVDPKFLSNEYDIAALIGILKFARKLALETEPLKSIVVGEYDPGLDAVDNSDERLEEFVRRTTGTIFHPMTTAAMLPRRDGGVVDSKLAVYGTTGNLRVVDASVIPVQISAHPQSAVYGIAERAAEIIVGEWKK</sequence>
<dbReference type="PANTHER" id="PTHR11552:SF115">
    <property type="entry name" value="DEHYDROGENASE XPTC-RELATED"/>
    <property type="match status" value="1"/>
</dbReference>
<feature type="domain" description="Glucose-methanol-choline oxidoreductase N-terminal" evidence="7">
    <location>
        <begin position="282"/>
        <end position="296"/>
    </location>
</feature>
<evidence type="ECO:0000256" key="4">
    <source>
        <dbReference type="RuleBase" id="RU003968"/>
    </source>
</evidence>
<reference evidence="8" key="2">
    <citation type="submission" date="2023-05" db="EMBL/GenBank/DDBJ databases">
        <authorList>
            <consortium name="Lawrence Berkeley National Laboratory"/>
            <person name="Steindorff A."/>
            <person name="Hensen N."/>
            <person name="Bonometti L."/>
            <person name="Westerberg I."/>
            <person name="Brannstrom I.O."/>
            <person name="Guillou S."/>
            <person name="Cros-Aarteil S."/>
            <person name="Calhoun S."/>
            <person name="Haridas S."/>
            <person name="Kuo A."/>
            <person name="Mondo S."/>
            <person name="Pangilinan J."/>
            <person name="Riley R."/>
            <person name="Labutti K."/>
            <person name="Andreopoulos B."/>
            <person name="Lipzen A."/>
            <person name="Chen C."/>
            <person name="Yanf M."/>
            <person name="Daum C."/>
            <person name="Ng V."/>
            <person name="Clum A."/>
            <person name="Ohm R."/>
            <person name="Martin F."/>
            <person name="Silar P."/>
            <person name="Natvig D."/>
            <person name="Lalanne C."/>
            <person name="Gautier V."/>
            <person name="Ament-Velasquez S.L."/>
            <person name="Kruys A."/>
            <person name="Hutchinson M.I."/>
            <person name="Powell A.J."/>
            <person name="Barry K."/>
            <person name="Miller A.N."/>
            <person name="Grigoriev I.V."/>
            <person name="Debuchy R."/>
            <person name="Gladieux P."/>
            <person name="Thoren M.H."/>
            <person name="Johannesson H."/>
        </authorList>
    </citation>
    <scope>NUCLEOTIDE SEQUENCE</scope>
    <source>
        <strain evidence="8">CBS 990.96</strain>
    </source>
</reference>
<keyword evidence="9" id="KW-1185">Reference proteome</keyword>
<accession>A0AAN7BXL3</accession>
<dbReference type="Gene3D" id="3.50.50.60">
    <property type="entry name" value="FAD/NAD(P)-binding domain"/>
    <property type="match status" value="1"/>
</dbReference>
<dbReference type="Gene3D" id="3.30.560.10">
    <property type="entry name" value="Glucose Oxidase, domain 3"/>
    <property type="match status" value="1"/>
</dbReference>
<keyword evidence="4" id="KW-0285">Flavoprotein</keyword>
<evidence type="ECO:0000313" key="8">
    <source>
        <dbReference type="EMBL" id="KAK4231465.1"/>
    </source>
</evidence>
<dbReference type="PIRSF" id="PIRSF000137">
    <property type="entry name" value="Alcohol_oxidase"/>
    <property type="match status" value="1"/>
</dbReference>
<dbReference type="GO" id="GO:0050660">
    <property type="term" value="F:flavin adenine dinucleotide binding"/>
    <property type="evidence" value="ECO:0007669"/>
    <property type="project" value="InterPro"/>
</dbReference>
<gene>
    <name evidence="8" type="ORF">QBC38DRAFT_223309</name>
</gene>
<protein>
    <submittedName>
        <fullName evidence="8">GMC oxidoreductase</fullName>
    </submittedName>
</protein>
<dbReference type="SUPFAM" id="SSF51905">
    <property type="entry name" value="FAD/NAD(P)-binding domain"/>
    <property type="match status" value="1"/>
</dbReference>
<keyword evidence="3 4" id="KW-0274">FAD</keyword>
<dbReference type="SUPFAM" id="SSF54373">
    <property type="entry name" value="FAD-linked reductases, C-terminal domain"/>
    <property type="match status" value="1"/>
</dbReference>
<dbReference type="InterPro" id="IPR036188">
    <property type="entry name" value="FAD/NAD-bd_sf"/>
</dbReference>
<dbReference type="InterPro" id="IPR007867">
    <property type="entry name" value="GMC_OxRtase_C"/>
</dbReference>
<dbReference type="Pfam" id="PF05199">
    <property type="entry name" value="GMC_oxred_C"/>
    <property type="match status" value="1"/>
</dbReference>
<evidence type="ECO:0000259" key="7">
    <source>
        <dbReference type="PROSITE" id="PS00624"/>
    </source>
</evidence>
<dbReference type="EMBL" id="MU865292">
    <property type="protein sequence ID" value="KAK4231465.1"/>
    <property type="molecule type" value="Genomic_DNA"/>
</dbReference>
<dbReference type="PROSITE" id="PS00624">
    <property type="entry name" value="GMC_OXRED_2"/>
    <property type="match status" value="1"/>
</dbReference>
<comment type="similarity">
    <text evidence="1 4">Belongs to the GMC oxidoreductase family.</text>
</comment>
<keyword evidence="5" id="KW-0732">Signal</keyword>
<feature type="chain" id="PRO_5042968382" evidence="5">
    <location>
        <begin position="21"/>
        <end position="607"/>
    </location>
</feature>
<reference evidence="8" key="1">
    <citation type="journal article" date="2023" name="Mol. Phylogenet. Evol.">
        <title>Genome-scale phylogeny and comparative genomics of the fungal order Sordariales.</title>
        <authorList>
            <person name="Hensen N."/>
            <person name="Bonometti L."/>
            <person name="Westerberg I."/>
            <person name="Brannstrom I.O."/>
            <person name="Guillou S."/>
            <person name="Cros-Aarteil S."/>
            <person name="Calhoun S."/>
            <person name="Haridas S."/>
            <person name="Kuo A."/>
            <person name="Mondo S."/>
            <person name="Pangilinan J."/>
            <person name="Riley R."/>
            <person name="LaButti K."/>
            <person name="Andreopoulos B."/>
            <person name="Lipzen A."/>
            <person name="Chen C."/>
            <person name="Yan M."/>
            <person name="Daum C."/>
            <person name="Ng V."/>
            <person name="Clum A."/>
            <person name="Steindorff A."/>
            <person name="Ohm R.A."/>
            <person name="Martin F."/>
            <person name="Silar P."/>
            <person name="Natvig D.O."/>
            <person name="Lalanne C."/>
            <person name="Gautier V."/>
            <person name="Ament-Velasquez S.L."/>
            <person name="Kruys A."/>
            <person name="Hutchinson M.I."/>
            <person name="Powell A.J."/>
            <person name="Barry K."/>
            <person name="Miller A.N."/>
            <person name="Grigoriev I.V."/>
            <person name="Debuchy R."/>
            <person name="Gladieux P."/>
            <person name="Hiltunen Thoren M."/>
            <person name="Johannesson H."/>
        </authorList>
    </citation>
    <scope>NUCLEOTIDE SEQUENCE</scope>
    <source>
        <strain evidence="8">CBS 990.96</strain>
    </source>
</reference>
<name>A0AAN7BXL3_9PEZI</name>
<organism evidence="8 9">
    <name type="scientific">Podospora fimiseda</name>
    <dbReference type="NCBI Taxonomy" id="252190"/>
    <lineage>
        <taxon>Eukaryota</taxon>
        <taxon>Fungi</taxon>
        <taxon>Dikarya</taxon>
        <taxon>Ascomycota</taxon>
        <taxon>Pezizomycotina</taxon>
        <taxon>Sordariomycetes</taxon>
        <taxon>Sordariomycetidae</taxon>
        <taxon>Sordariales</taxon>
        <taxon>Podosporaceae</taxon>
        <taxon>Podospora</taxon>
    </lineage>
</organism>
<dbReference type="Proteomes" id="UP001301958">
    <property type="component" value="Unassembled WGS sequence"/>
</dbReference>
<evidence type="ECO:0000256" key="3">
    <source>
        <dbReference type="PIRSR" id="PIRSR000137-2"/>
    </source>
</evidence>
<feature type="binding site" evidence="3">
    <location>
        <position position="246"/>
    </location>
    <ligand>
        <name>FAD</name>
        <dbReference type="ChEBI" id="CHEBI:57692"/>
    </ligand>
</feature>
<feature type="active site" description="Proton donor" evidence="2">
    <location>
        <position position="541"/>
    </location>
</feature>
<evidence type="ECO:0000256" key="5">
    <source>
        <dbReference type="SAM" id="SignalP"/>
    </source>
</evidence>
<dbReference type="InterPro" id="IPR000172">
    <property type="entry name" value="GMC_OxRdtase_N"/>
</dbReference>
<feature type="binding site" evidence="3">
    <location>
        <position position="112"/>
    </location>
    <ligand>
        <name>FAD</name>
        <dbReference type="ChEBI" id="CHEBI:57692"/>
    </ligand>
</feature>
<dbReference type="GO" id="GO:0016614">
    <property type="term" value="F:oxidoreductase activity, acting on CH-OH group of donors"/>
    <property type="evidence" value="ECO:0007669"/>
    <property type="project" value="InterPro"/>
</dbReference>
<evidence type="ECO:0000313" key="9">
    <source>
        <dbReference type="Proteomes" id="UP001301958"/>
    </source>
</evidence>
<dbReference type="GO" id="GO:0044550">
    <property type="term" value="P:secondary metabolite biosynthetic process"/>
    <property type="evidence" value="ECO:0007669"/>
    <property type="project" value="TreeGrafter"/>
</dbReference>
<dbReference type="PROSITE" id="PS00623">
    <property type="entry name" value="GMC_OXRED_1"/>
    <property type="match status" value="1"/>
</dbReference>
<evidence type="ECO:0000256" key="1">
    <source>
        <dbReference type="ARBA" id="ARBA00010790"/>
    </source>
</evidence>
<feature type="binding site" evidence="3">
    <location>
        <begin position="586"/>
        <end position="587"/>
    </location>
    <ligand>
        <name>FAD</name>
        <dbReference type="ChEBI" id="CHEBI:57692"/>
    </ligand>
</feature>
<evidence type="ECO:0000259" key="6">
    <source>
        <dbReference type="PROSITE" id="PS00623"/>
    </source>
</evidence>
<feature type="active site" description="Proton acceptor" evidence="2">
    <location>
        <position position="585"/>
    </location>
</feature>
<dbReference type="PANTHER" id="PTHR11552">
    <property type="entry name" value="GLUCOSE-METHANOL-CHOLINE GMC OXIDOREDUCTASE"/>
    <property type="match status" value="1"/>
</dbReference>